<evidence type="ECO:0000256" key="9">
    <source>
        <dbReference type="SAM" id="MobiDB-lite"/>
    </source>
</evidence>
<keyword evidence="5 8" id="KW-0255">Endonuclease</keyword>
<evidence type="ECO:0000256" key="6">
    <source>
        <dbReference type="ARBA" id="ARBA00022801"/>
    </source>
</evidence>
<dbReference type="GO" id="GO:0005576">
    <property type="term" value="C:extracellular region"/>
    <property type="evidence" value="ECO:0007669"/>
    <property type="project" value="UniProtKB-SubCell"/>
</dbReference>
<evidence type="ECO:0000256" key="5">
    <source>
        <dbReference type="ARBA" id="ARBA00022759"/>
    </source>
</evidence>
<dbReference type="PANTHER" id="PTHR11437:SF10">
    <property type="entry name" value="ANGIOGENIN-RELATED"/>
    <property type="match status" value="1"/>
</dbReference>
<evidence type="ECO:0000313" key="11">
    <source>
        <dbReference type="Ensembl" id="ENSCPBP00000026448.1"/>
    </source>
</evidence>
<keyword evidence="3" id="KW-0964">Secreted</keyword>
<evidence type="ECO:0000256" key="8">
    <source>
        <dbReference type="RuleBase" id="RU000651"/>
    </source>
</evidence>
<dbReference type="GO" id="GO:0004540">
    <property type="term" value="F:RNA nuclease activity"/>
    <property type="evidence" value="ECO:0007669"/>
    <property type="project" value="TreeGrafter"/>
</dbReference>
<dbReference type="Proteomes" id="UP000694380">
    <property type="component" value="Unplaced"/>
</dbReference>
<keyword evidence="6 8" id="KW-0378">Hydrolase</keyword>
<dbReference type="Pfam" id="PF00074">
    <property type="entry name" value="RnaseA"/>
    <property type="match status" value="1"/>
</dbReference>
<evidence type="ECO:0000256" key="7">
    <source>
        <dbReference type="ARBA" id="ARBA00023157"/>
    </source>
</evidence>
<dbReference type="InterPro" id="IPR036816">
    <property type="entry name" value="RNaseA-like_dom_sf"/>
</dbReference>
<comment type="subcellular location">
    <subcellularLocation>
        <location evidence="1">Secreted</location>
    </subcellularLocation>
</comment>
<sequence>MLLLLLLPMAVLLSPGAPAETQDGMDGGVLISEDFVPPATHSDSGHITPLLSARKANQRDWSRPRIEVRLKSHNQVDPVIDTATALRGPRPVLLLSHILLSGSLGLIGERDGYTQFKRQHIDYPKTNAPDNQNYCNYMMKKRNINKDAPKCKRINTFIHACEQEIQAICCCERISNNSNIYQSTAIFNLTICQLNSTNGHRPCTYEKQEKTSKIRVACNEEHLPVHFEKSMQATSMSLEKIQTQLGHTSTGLPRPHKERKQGAALKPQVGTES</sequence>
<dbReference type="InterPro" id="IPR023412">
    <property type="entry name" value="RNaseA_domain"/>
</dbReference>
<dbReference type="PANTHER" id="PTHR11437">
    <property type="entry name" value="RIBONUCLEASE"/>
    <property type="match status" value="1"/>
</dbReference>
<evidence type="ECO:0000259" key="10">
    <source>
        <dbReference type="SMART" id="SM00092"/>
    </source>
</evidence>
<evidence type="ECO:0000256" key="2">
    <source>
        <dbReference type="ARBA" id="ARBA00005600"/>
    </source>
</evidence>
<dbReference type="GO" id="GO:0004519">
    <property type="term" value="F:endonuclease activity"/>
    <property type="evidence" value="ECO:0007669"/>
    <property type="project" value="UniProtKB-KW"/>
</dbReference>
<keyword evidence="4 8" id="KW-0540">Nuclease</keyword>
<dbReference type="PRINTS" id="PR00794">
    <property type="entry name" value="RIBONUCLEASE"/>
</dbReference>
<keyword evidence="8" id="KW-0732">Signal</keyword>
<evidence type="ECO:0000313" key="12">
    <source>
        <dbReference type="Proteomes" id="UP000694380"/>
    </source>
</evidence>
<reference evidence="11" key="2">
    <citation type="submission" date="2025-09" db="UniProtKB">
        <authorList>
            <consortium name="Ensembl"/>
        </authorList>
    </citation>
    <scope>IDENTIFICATION</scope>
</reference>
<dbReference type="GeneTree" id="ENSGT00940000157645"/>
<feature type="domain" description="Ribonuclease A-domain" evidence="10">
    <location>
        <begin position="109"/>
        <end position="231"/>
    </location>
</feature>
<dbReference type="GO" id="GO:0016787">
    <property type="term" value="F:hydrolase activity"/>
    <property type="evidence" value="ECO:0007669"/>
    <property type="project" value="UniProtKB-KW"/>
</dbReference>
<dbReference type="AlphaFoldDB" id="A0A8C3P9Q5"/>
<dbReference type="Ensembl" id="ENSCPBT00000031164.1">
    <property type="protein sequence ID" value="ENSCPBP00000026448.1"/>
    <property type="gene ID" value="ENSCPBG00000018784.1"/>
</dbReference>
<reference evidence="11" key="1">
    <citation type="submission" date="2025-08" db="UniProtKB">
        <authorList>
            <consortium name="Ensembl"/>
        </authorList>
    </citation>
    <scope>IDENTIFICATION</scope>
</reference>
<protein>
    <recommendedName>
        <fullName evidence="10">Ribonuclease A-domain domain-containing protein</fullName>
    </recommendedName>
</protein>
<dbReference type="GO" id="GO:0050830">
    <property type="term" value="P:defense response to Gram-positive bacterium"/>
    <property type="evidence" value="ECO:0007669"/>
    <property type="project" value="TreeGrafter"/>
</dbReference>
<name>A0A8C3P9Q5_CHRPI</name>
<feature type="region of interest" description="Disordered" evidence="9">
    <location>
        <begin position="246"/>
        <end position="273"/>
    </location>
</feature>
<dbReference type="PROSITE" id="PS00127">
    <property type="entry name" value="RNASE_PANCREATIC"/>
    <property type="match status" value="1"/>
</dbReference>
<dbReference type="CDD" id="cd06265">
    <property type="entry name" value="RNase_A_canonical"/>
    <property type="match status" value="1"/>
</dbReference>
<evidence type="ECO:0000256" key="1">
    <source>
        <dbReference type="ARBA" id="ARBA00004613"/>
    </source>
</evidence>
<comment type="similarity">
    <text evidence="2 8">Belongs to the pancreatic ribonuclease family.</text>
</comment>
<dbReference type="Gene3D" id="3.10.130.10">
    <property type="entry name" value="Ribonuclease A-like domain"/>
    <property type="match status" value="1"/>
</dbReference>
<dbReference type="InterPro" id="IPR001427">
    <property type="entry name" value="RNaseA"/>
</dbReference>
<dbReference type="SUPFAM" id="SSF54076">
    <property type="entry name" value="RNase A-like"/>
    <property type="match status" value="1"/>
</dbReference>
<feature type="chain" id="PRO_5034493137" description="Ribonuclease A-domain domain-containing protein" evidence="8">
    <location>
        <begin position="20"/>
        <end position="273"/>
    </location>
</feature>
<accession>A0A8C3P9Q5</accession>
<dbReference type="InterPro" id="IPR023411">
    <property type="entry name" value="RNaseA_AS"/>
</dbReference>
<feature type="signal peptide" evidence="8">
    <location>
        <begin position="1"/>
        <end position="19"/>
    </location>
</feature>
<keyword evidence="7" id="KW-1015">Disulfide bond</keyword>
<evidence type="ECO:0000256" key="3">
    <source>
        <dbReference type="ARBA" id="ARBA00022525"/>
    </source>
</evidence>
<proteinExistence type="inferred from homology"/>
<evidence type="ECO:0000256" key="4">
    <source>
        <dbReference type="ARBA" id="ARBA00022722"/>
    </source>
</evidence>
<organism evidence="11 12">
    <name type="scientific">Chrysemys picta bellii</name>
    <name type="common">Western painted turtle</name>
    <name type="synonym">Emys bellii</name>
    <dbReference type="NCBI Taxonomy" id="8478"/>
    <lineage>
        <taxon>Eukaryota</taxon>
        <taxon>Metazoa</taxon>
        <taxon>Chordata</taxon>
        <taxon>Craniata</taxon>
        <taxon>Vertebrata</taxon>
        <taxon>Euteleostomi</taxon>
        <taxon>Archelosauria</taxon>
        <taxon>Testudinata</taxon>
        <taxon>Testudines</taxon>
        <taxon>Cryptodira</taxon>
        <taxon>Durocryptodira</taxon>
        <taxon>Testudinoidea</taxon>
        <taxon>Emydidae</taxon>
        <taxon>Chrysemys</taxon>
    </lineage>
</organism>
<dbReference type="SMART" id="SM00092">
    <property type="entry name" value="RNAse_Pc"/>
    <property type="match status" value="1"/>
</dbReference>
<keyword evidence="12" id="KW-1185">Reference proteome</keyword>
<dbReference type="GO" id="GO:0003676">
    <property type="term" value="F:nucleic acid binding"/>
    <property type="evidence" value="ECO:0007669"/>
    <property type="project" value="InterPro"/>
</dbReference>